<evidence type="ECO:0000313" key="2">
    <source>
        <dbReference type="Proteomes" id="UP001432027"/>
    </source>
</evidence>
<dbReference type="EMBL" id="BTSX01000001">
    <property type="protein sequence ID" value="GMS80567.1"/>
    <property type="molecule type" value="Genomic_DNA"/>
</dbReference>
<keyword evidence="2" id="KW-1185">Reference proteome</keyword>
<dbReference type="Proteomes" id="UP001432027">
    <property type="component" value="Unassembled WGS sequence"/>
</dbReference>
<dbReference type="AlphaFoldDB" id="A0AAV5SDF0"/>
<feature type="non-terminal residue" evidence="1">
    <location>
        <position position="1"/>
    </location>
</feature>
<reference evidence="1" key="1">
    <citation type="submission" date="2023-10" db="EMBL/GenBank/DDBJ databases">
        <title>Genome assembly of Pristionchus species.</title>
        <authorList>
            <person name="Yoshida K."/>
            <person name="Sommer R.J."/>
        </authorList>
    </citation>
    <scope>NUCLEOTIDE SEQUENCE</scope>
    <source>
        <strain evidence="1">RS0144</strain>
    </source>
</reference>
<sequence>SWSPSHLLDGLQRRQSAVAAAGLHPRRRRHQRDRWPFGSFRCLSAAVRGRRHIPCIWPIWRAPRGPPTPRAPPCRFDRLNSYSHDDWHSGPVS</sequence>
<evidence type="ECO:0000313" key="1">
    <source>
        <dbReference type="EMBL" id="GMS80567.1"/>
    </source>
</evidence>
<accession>A0AAV5SDF0</accession>
<gene>
    <name evidence="1" type="ORF">PENTCL1PPCAC_2742</name>
</gene>
<name>A0AAV5SDF0_9BILA</name>
<protein>
    <submittedName>
        <fullName evidence="1">Uncharacterized protein</fullName>
    </submittedName>
</protein>
<organism evidence="1 2">
    <name type="scientific">Pristionchus entomophagus</name>
    <dbReference type="NCBI Taxonomy" id="358040"/>
    <lineage>
        <taxon>Eukaryota</taxon>
        <taxon>Metazoa</taxon>
        <taxon>Ecdysozoa</taxon>
        <taxon>Nematoda</taxon>
        <taxon>Chromadorea</taxon>
        <taxon>Rhabditida</taxon>
        <taxon>Rhabditina</taxon>
        <taxon>Diplogasteromorpha</taxon>
        <taxon>Diplogasteroidea</taxon>
        <taxon>Neodiplogasteridae</taxon>
        <taxon>Pristionchus</taxon>
    </lineage>
</organism>
<comment type="caution">
    <text evidence="1">The sequence shown here is derived from an EMBL/GenBank/DDBJ whole genome shotgun (WGS) entry which is preliminary data.</text>
</comment>
<proteinExistence type="predicted"/>